<comment type="subcellular location">
    <subcellularLocation>
        <location evidence="1">Endoplasmic reticulum membrane</location>
        <topology evidence="1">Single-pass membrane protein</topology>
    </subcellularLocation>
</comment>
<evidence type="ECO:0000256" key="11">
    <source>
        <dbReference type="SAM" id="MobiDB-lite"/>
    </source>
</evidence>
<dbReference type="Proteomes" id="UP001283361">
    <property type="component" value="Unassembled WGS sequence"/>
</dbReference>
<evidence type="ECO:0000256" key="3">
    <source>
        <dbReference type="ARBA" id="ARBA00022588"/>
    </source>
</evidence>
<reference evidence="13" key="1">
    <citation type="journal article" date="2023" name="G3 (Bethesda)">
        <title>A reference genome for the long-term kleptoplast-retaining sea slug Elysia crispata morphotype clarki.</title>
        <authorList>
            <person name="Eastman K.E."/>
            <person name="Pendleton A.L."/>
            <person name="Shaikh M.A."/>
            <person name="Suttiyut T."/>
            <person name="Ogas R."/>
            <person name="Tomko P."/>
            <person name="Gavelis G."/>
            <person name="Widhalm J.R."/>
            <person name="Wisecaver J.H."/>
        </authorList>
    </citation>
    <scope>NUCLEOTIDE SEQUENCE</scope>
    <source>
        <strain evidence="13">ECLA1</strain>
    </source>
</reference>
<proteinExistence type="inferred from homology"/>
<evidence type="ECO:0000256" key="10">
    <source>
        <dbReference type="ARBA" id="ARBA00030424"/>
    </source>
</evidence>
<dbReference type="InterPro" id="IPR027846">
    <property type="entry name" value="Cybc1"/>
</dbReference>
<keyword evidence="4 12" id="KW-0812">Transmembrane</keyword>
<dbReference type="PANTHER" id="PTHR31837">
    <property type="entry name" value="CYTOCHROME B-245 CHAPERONE 1"/>
    <property type="match status" value="1"/>
</dbReference>
<dbReference type="GO" id="GO:0045087">
    <property type="term" value="P:innate immune response"/>
    <property type="evidence" value="ECO:0007669"/>
    <property type="project" value="UniProtKB-KW"/>
</dbReference>
<evidence type="ECO:0000313" key="14">
    <source>
        <dbReference type="Proteomes" id="UP001283361"/>
    </source>
</evidence>
<dbReference type="Pfam" id="PF15169">
    <property type="entry name" value="Cybc1_Eros"/>
    <property type="match status" value="1"/>
</dbReference>
<evidence type="ECO:0000256" key="4">
    <source>
        <dbReference type="ARBA" id="ARBA00022692"/>
    </source>
</evidence>
<accession>A0AAE0XUC9</accession>
<sequence>MAYVTVKKQTATELSLLREPSFLSKAVFVGFFIGIFGIFLFGSESLFFKVLIGVGAACLSCLIVDNYEVCDFDKDKSEVRITRMHWFKHFLNQFNLLPAQPYVTANLKDIKDVRVEEQEDNGSGSKAYQVVLSLDTGICLGVTEVFTTDDVSVHEKVAKQVKNFLGGLPPLKADDEADDECEEEEDEGRDDQVSSSCSEDDFEQISRADLDGMEEESQEDTSPPLQTSGEREGAGDSGAILGMETEGIGPADVKNAPLS</sequence>
<keyword evidence="5" id="KW-0256">Endoplasmic reticulum</keyword>
<keyword evidence="7 12" id="KW-1133">Transmembrane helix</keyword>
<evidence type="ECO:0000313" key="13">
    <source>
        <dbReference type="EMBL" id="KAK3713115.1"/>
    </source>
</evidence>
<dbReference type="PANTHER" id="PTHR31837:SF3">
    <property type="entry name" value="CYTOCHROME B-245 CHAPERONE 1"/>
    <property type="match status" value="1"/>
</dbReference>
<keyword evidence="6" id="KW-0391">Immunity</keyword>
<evidence type="ECO:0000256" key="1">
    <source>
        <dbReference type="ARBA" id="ARBA00004389"/>
    </source>
</evidence>
<evidence type="ECO:0000256" key="2">
    <source>
        <dbReference type="ARBA" id="ARBA00009907"/>
    </source>
</evidence>
<dbReference type="GO" id="GO:0005789">
    <property type="term" value="C:endoplasmic reticulum membrane"/>
    <property type="evidence" value="ECO:0007669"/>
    <property type="project" value="UniProtKB-SubCell"/>
</dbReference>
<dbReference type="AlphaFoldDB" id="A0AAE0XUC9"/>
<evidence type="ECO:0000256" key="12">
    <source>
        <dbReference type="SAM" id="Phobius"/>
    </source>
</evidence>
<feature type="transmembrane region" description="Helical" evidence="12">
    <location>
        <begin position="22"/>
        <end position="41"/>
    </location>
</feature>
<feature type="compositionally biased region" description="Acidic residues" evidence="11">
    <location>
        <begin position="175"/>
        <end position="189"/>
    </location>
</feature>
<evidence type="ECO:0000256" key="9">
    <source>
        <dbReference type="ARBA" id="ARBA00023186"/>
    </source>
</evidence>
<protein>
    <recommendedName>
        <fullName evidence="10">Essential for reactive oxygen species protein</fullName>
    </recommendedName>
</protein>
<evidence type="ECO:0000256" key="8">
    <source>
        <dbReference type="ARBA" id="ARBA00023136"/>
    </source>
</evidence>
<comment type="caution">
    <text evidence="13">The sequence shown here is derived from an EMBL/GenBank/DDBJ whole genome shotgun (WGS) entry which is preliminary data.</text>
</comment>
<evidence type="ECO:0000256" key="6">
    <source>
        <dbReference type="ARBA" id="ARBA00022859"/>
    </source>
</evidence>
<name>A0AAE0XUC9_9GAST</name>
<gene>
    <name evidence="13" type="ORF">RRG08_036727</name>
</gene>
<keyword evidence="8 12" id="KW-0472">Membrane</keyword>
<evidence type="ECO:0000256" key="5">
    <source>
        <dbReference type="ARBA" id="ARBA00022824"/>
    </source>
</evidence>
<keyword evidence="3" id="KW-0399">Innate immunity</keyword>
<comment type="similarity">
    <text evidence="2">Belongs to the CYBC1 family.</text>
</comment>
<keyword evidence="9" id="KW-0143">Chaperone</keyword>
<keyword evidence="14" id="KW-1185">Reference proteome</keyword>
<dbReference type="EMBL" id="JAWDGP010007571">
    <property type="protein sequence ID" value="KAK3713115.1"/>
    <property type="molecule type" value="Genomic_DNA"/>
</dbReference>
<organism evidence="13 14">
    <name type="scientific">Elysia crispata</name>
    <name type="common">lettuce slug</name>
    <dbReference type="NCBI Taxonomy" id="231223"/>
    <lineage>
        <taxon>Eukaryota</taxon>
        <taxon>Metazoa</taxon>
        <taxon>Spiralia</taxon>
        <taxon>Lophotrochozoa</taxon>
        <taxon>Mollusca</taxon>
        <taxon>Gastropoda</taxon>
        <taxon>Heterobranchia</taxon>
        <taxon>Euthyneura</taxon>
        <taxon>Panpulmonata</taxon>
        <taxon>Sacoglossa</taxon>
        <taxon>Placobranchoidea</taxon>
        <taxon>Plakobranchidae</taxon>
        <taxon>Elysia</taxon>
    </lineage>
</organism>
<feature type="region of interest" description="Disordered" evidence="11">
    <location>
        <begin position="168"/>
        <end position="259"/>
    </location>
</feature>
<evidence type="ECO:0000256" key="7">
    <source>
        <dbReference type="ARBA" id="ARBA00022989"/>
    </source>
</evidence>